<feature type="domain" description="GS catalytic" evidence="11">
    <location>
        <begin position="121"/>
        <end position="455"/>
    </location>
</feature>
<dbReference type="Pfam" id="PF00120">
    <property type="entry name" value="Gln-synt_C"/>
    <property type="match status" value="1"/>
</dbReference>
<evidence type="ECO:0000256" key="2">
    <source>
        <dbReference type="ARBA" id="ARBA00009897"/>
    </source>
</evidence>
<evidence type="ECO:0000256" key="5">
    <source>
        <dbReference type="ARBA" id="ARBA00022741"/>
    </source>
</evidence>
<keyword evidence="7" id="KW-0460">Magnesium</keyword>
<comment type="cofactor">
    <cofactor evidence="1">
        <name>Mg(2+)</name>
        <dbReference type="ChEBI" id="CHEBI:18420"/>
    </cofactor>
</comment>
<gene>
    <name evidence="12" type="ORF">ENV52_05135</name>
</gene>
<dbReference type="PROSITE" id="PS51986">
    <property type="entry name" value="GS_BETA_GRASP"/>
    <property type="match status" value="1"/>
</dbReference>
<protein>
    <submittedName>
        <fullName evidence="12">Glutamine synthetase</fullName>
    </submittedName>
</protein>
<dbReference type="InterPro" id="IPR014746">
    <property type="entry name" value="Gln_synth/guanido_kin_cat_dom"/>
</dbReference>
<evidence type="ECO:0000259" key="11">
    <source>
        <dbReference type="PROSITE" id="PS51987"/>
    </source>
</evidence>
<dbReference type="Gene3D" id="3.10.20.70">
    <property type="entry name" value="Glutamine synthetase, N-terminal domain"/>
    <property type="match status" value="1"/>
</dbReference>
<dbReference type="InterPro" id="IPR027303">
    <property type="entry name" value="Gln_synth_gly_rich_site"/>
</dbReference>
<keyword evidence="5" id="KW-0547">Nucleotide-binding</keyword>
<dbReference type="InterPro" id="IPR008147">
    <property type="entry name" value="Gln_synt_N"/>
</dbReference>
<keyword evidence="4" id="KW-0479">Metal-binding</keyword>
<evidence type="ECO:0000259" key="10">
    <source>
        <dbReference type="PROSITE" id="PS51986"/>
    </source>
</evidence>
<evidence type="ECO:0000313" key="12">
    <source>
        <dbReference type="EMBL" id="HHS29069.1"/>
    </source>
</evidence>
<dbReference type="FunFam" id="3.30.590.10:FF:000003">
    <property type="entry name" value="Glutamine synthetase 2"/>
    <property type="match status" value="1"/>
</dbReference>
<accession>A0A7V6DPE6</accession>
<evidence type="ECO:0000256" key="4">
    <source>
        <dbReference type="ARBA" id="ARBA00022723"/>
    </source>
</evidence>
<keyword evidence="6" id="KW-0067">ATP-binding</keyword>
<dbReference type="GO" id="GO:0005524">
    <property type="term" value="F:ATP binding"/>
    <property type="evidence" value="ECO:0007669"/>
    <property type="project" value="UniProtKB-KW"/>
</dbReference>
<organism evidence="12">
    <name type="scientific">Desulfobacca acetoxidans</name>
    <dbReference type="NCBI Taxonomy" id="60893"/>
    <lineage>
        <taxon>Bacteria</taxon>
        <taxon>Pseudomonadati</taxon>
        <taxon>Thermodesulfobacteriota</taxon>
        <taxon>Desulfobaccia</taxon>
        <taxon>Desulfobaccales</taxon>
        <taxon>Desulfobaccaceae</taxon>
        <taxon>Desulfobacca</taxon>
    </lineage>
</organism>
<dbReference type="GO" id="GO:0046872">
    <property type="term" value="F:metal ion binding"/>
    <property type="evidence" value="ECO:0007669"/>
    <property type="project" value="UniProtKB-KW"/>
</dbReference>
<dbReference type="Pfam" id="PF03951">
    <property type="entry name" value="Gln-synt_N"/>
    <property type="match status" value="1"/>
</dbReference>
<dbReference type="EMBL" id="DTGR01000076">
    <property type="protein sequence ID" value="HHS29069.1"/>
    <property type="molecule type" value="Genomic_DNA"/>
</dbReference>
<dbReference type="InterPro" id="IPR036651">
    <property type="entry name" value="Gln_synt_N_sf"/>
</dbReference>
<sequence>MQAAKIFPRKEAVVDCKTIEDVYKVVKDRKVSFIQIWFTDVLGVLKSFAIRPSELEEAMTEGMGFDGSSIEGFSRIEESDMIAKPDPTTFQLLPWRPEEQPVARMFCDILQPDGSPYPGDPRYVFKRMLAKAAEKGYTYYIGPELEFFYFKNNQGTEILDEGGYFDAPPLDLANDYRRQTIFALEKLGVRVEYSHHEVAASQHEIDMRYDEGLVMADKTMTLKTTVKTVALMNGIYATFMPKPIFGINGSGMHTHQSLFRGKKNAFYDPKDEYHLSAEGKSYIAGLLTHAREITGICSQWVNSYKRLVPGYEAPVYVAWARRNRSALVRVPMYKPGKEAATRCEYRAPDPACNPYLAFAVMLAAGLKGIEKNYKLPDPVEQDIYHMTEKERAQKGIVELPGSLHEAIVEVEKSALIKETLGDHIFTKFIENKKIEWDRYRMHVSAFEIERYLPIL</sequence>
<dbReference type="PANTHER" id="PTHR43785:SF12">
    <property type="entry name" value="TYPE-1 GLUTAMINE SYNTHETASE 2"/>
    <property type="match status" value="1"/>
</dbReference>
<feature type="domain" description="GS beta-grasp" evidence="10">
    <location>
        <begin position="29"/>
        <end position="114"/>
    </location>
</feature>
<dbReference type="SMART" id="SM01230">
    <property type="entry name" value="Gln-synt_C"/>
    <property type="match status" value="1"/>
</dbReference>
<dbReference type="PROSITE" id="PS51987">
    <property type="entry name" value="GS_CATALYTIC"/>
    <property type="match status" value="1"/>
</dbReference>
<comment type="caution">
    <text evidence="12">The sequence shown here is derived from an EMBL/GenBank/DDBJ whole genome shotgun (WGS) entry which is preliminary data.</text>
</comment>
<dbReference type="PANTHER" id="PTHR43785">
    <property type="entry name" value="GAMMA-GLUTAMYLPUTRESCINE SYNTHETASE"/>
    <property type="match status" value="1"/>
</dbReference>
<evidence type="ECO:0000256" key="7">
    <source>
        <dbReference type="ARBA" id="ARBA00022842"/>
    </source>
</evidence>
<evidence type="ECO:0000256" key="9">
    <source>
        <dbReference type="RuleBase" id="RU000384"/>
    </source>
</evidence>
<reference evidence="12" key="1">
    <citation type="journal article" date="2020" name="mSystems">
        <title>Genome- and Community-Level Interaction Insights into Carbon Utilization and Element Cycling Functions of Hydrothermarchaeota in Hydrothermal Sediment.</title>
        <authorList>
            <person name="Zhou Z."/>
            <person name="Liu Y."/>
            <person name="Xu W."/>
            <person name="Pan J."/>
            <person name="Luo Z.H."/>
            <person name="Li M."/>
        </authorList>
    </citation>
    <scope>NUCLEOTIDE SEQUENCE [LARGE SCALE GENOMIC DNA]</scope>
    <source>
        <strain evidence="12">SpSt-767</strain>
    </source>
</reference>
<evidence type="ECO:0000256" key="3">
    <source>
        <dbReference type="ARBA" id="ARBA00022598"/>
    </source>
</evidence>
<dbReference type="GO" id="GO:0004356">
    <property type="term" value="F:glutamine synthetase activity"/>
    <property type="evidence" value="ECO:0007669"/>
    <property type="project" value="InterPro"/>
</dbReference>
<dbReference type="InterPro" id="IPR008146">
    <property type="entry name" value="Gln_synth_cat_dom"/>
</dbReference>
<evidence type="ECO:0000256" key="1">
    <source>
        <dbReference type="ARBA" id="ARBA00001946"/>
    </source>
</evidence>
<dbReference type="AlphaFoldDB" id="A0A7V6DPE6"/>
<proteinExistence type="inferred from homology"/>
<evidence type="ECO:0000256" key="8">
    <source>
        <dbReference type="PROSITE-ProRule" id="PRU01330"/>
    </source>
</evidence>
<evidence type="ECO:0000256" key="6">
    <source>
        <dbReference type="ARBA" id="ARBA00022840"/>
    </source>
</evidence>
<comment type="similarity">
    <text evidence="2 8 9">Belongs to the glutamine synthetase family.</text>
</comment>
<dbReference type="GO" id="GO:0006542">
    <property type="term" value="P:glutamine biosynthetic process"/>
    <property type="evidence" value="ECO:0007669"/>
    <property type="project" value="InterPro"/>
</dbReference>
<name>A0A7V6DPE6_9BACT</name>
<dbReference type="PROSITE" id="PS00181">
    <property type="entry name" value="GLNA_ATP"/>
    <property type="match status" value="1"/>
</dbReference>
<dbReference type="SUPFAM" id="SSF54368">
    <property type="entry name" value="Glutamine synthetase, N-terminal domain"/>
    <property type="match status" value="1"/>
</dbReference>
<dbReference type="Gene3D" id="3.30.590.10">
    <property type="entry name" value="Glutamine synthetase/guanido kinase, catalytic domain"/>
    <property type="match status" value="1"/>
</dbReference>
<dbReference type="SUPFAM" id="SSF55931">
    <property type="entry name" value="Glutamine synthetase/guanido kinase"/>
    <property type="match status" value="1"/>
</dbReference>
<keyword evidence="3" id="KW-0436">Ligase</keyword>